<dbReference type="EMBL" id="CABFNP030000767">
    <property type="protein sequence ID" value="CAI6085645.1"/>
    <property type="molecule type" value="Genomic_DNA"/>
</dbReference>
<evidence type="ECO:0000256" key="2">
    <source>
        <dbReference type="SAM" id="MobiDB-lite"/>
    </source>
</evidence>
<feature type="compositionally biased region" description="Basic and acidic residues" evidence="2">
    <location>
        <begin position="132"/>
        <end position="145"/>
    </location>
</feature>
<organism evidence="3 4">
    <name type="scientific">Clonostachys chloroleuca</name>
    <dbReference type="NCBI Taxonomy" id="1926264"/>
    <lineage>
        <taxon>Eukaryota</taxon>
        <taxon>Fungi</taxon>
        <taxon>Dikarya</taxon>
        <taxon>Ascomycota</taxon>
        <taxon>Pezizomycotina</taxon>
        <taxon>Sordariomycetes</taxon>
        <taxon>Hypocreomycetidae</taxon>
        <taxon>Hypocreales</taxon>
        <taxon>Bionectriaceae</taxon>
        <taxon>Clonostachys</taxon>
    </lineage>
</organism>
<accession>A0AA35LXY5</accession>
<protein>
    <recommendedName>
        <fullName evidence="5">BZIP domain-containing protein</fullName>
    </recommendedName>
</protein>
<evidence type="ECO:0000256" key="1">
    <source>
        <dbReference type="SAM" id="Coils"/>
    </source>
</evidence>
<gene>
    <name evidence="3" type="ORF">CCHLO57077_00017539</name>
</gene>
<evidence type="ECO:0008006" key="5">
    <source>
        <dbReference type="Google" id="ProtNLM"/>
    </source>
</evidence>
<dbReference type="AlphaFoldDB" id="A0AA35LXY5"/>
<sequence>MILQRLSQSHNAAKTSRLTENKRRYRARRKEYVSDLERRLAEAREQGVKATTEVQLAARKVVVENGRLRELLQLVGFTDEDIEVWARQDNANGTDFARRREVGQKARLCFASTAGQNGAVMEGQQSCSPRKSNTEREMSRAKEIPETAITPSSTEEPLVSELNSNRPGSDSTTAPSLAPIATEASAAVPVQPRICSGIQIMPCKLLSHLAENPAADITQIPVPPSSSHPAEDATHHGGDVECSKAYEMLMQYATSEEKMDRVAQALEGGCTPTGKGGCAVKKNVIWEALDSMSL</sequence>
<feature type="compositionally biased region" description="Polar residues" evidence="2">
    <location>
        <begin position="149"/>
        <end position="175"/>
    </location>
</feature>
<keyword evidence="4" id="KW-1185">Reference proteome</keyword>
<comment type="caution">
    <text evidence="3">The sequence shown here is derived from an EMBL/GenBank/DDBJ whole genome shotgun (WGS) entry which is preliminary data.</text>
</comment>
<feature type="coiled-coil region" evidence="1">
    <location>
        <begin position="26"/>
        <end position="53"/>
    </location>
</feature>
<dbReference type="CDD" id="cd14688">
    <property type="entry name" value="bZIP_YAP"/>
    <property type="match status" value="1"/>
</dbReference>
<evidence type="ECO:0000313" key="3">
    <source>
        <dbReference type="EMBL" id="CAI6085645.1"/>
    </source>
</evidence>
<keyword evidence="1" id="KW-0175">Coiled coil</keyword>
<feature type="region of interest" description="Disordered" evidence="2">
    <location>
        <begin position="1"/>
        <end position="23"/>
    </location>
</feature>
<name>A0AA35LXY5_9HYPO</name>
<dbReference type="PANTHER" id="PTHR42070:SF1">
    <property type="entry name" value="FILAMENT ASSOCIATED PROTEIN, PUTATIVE (AFU_ORTHOLOGUE AFUA_8G06630)-RELATED"/>
    <property type="match status" value="1"/>
</dbReference>
<dbReference type="Proteomes" id="UP001160390">
    <property type="component" value="Unassembled WGS sequence"/>
</dbReference>
<feature type="compositionally biased region" description="Polar residues" evidence="2">
    <location>
        <begin position="1"/>
        <end position="16"/>
    </location>
</feature>
<reference evidence="3" key="1">
    <citation type="submission" date="2023-01" db="EMBL/GenBank/DDBJ databases">
        <authorList>
            <person name="Piombo E."/>
        </authorList>
    </citation>
    <scope>NUCLEOTIDE SEQUENCE</scope>
</reference>
<evidence type="ECO:0000313" key="4">
    <source>
        <dbReference type="Proteomes" id="UP001160390"/>
    </source>
</evidence>
<proteinExistence type="predicted"/>
<dbReference type="PANTHER" id="PTHR42070">
    <property type="entry name" value="FILAMENT ASSOCIATED PROTEIN, PUTATIVE (AFU_ORTHOLOGUE AFUA_8G06630)-RELATED"/>
    <property type="match status" value="1"/>
</dbReference>
<feature type="region of interest" description="Disordered" evidence="2">
    <location>
        <begin position="120"/>
        <end position="176"/>
    </location>
</feature>